<dbReference type="InterPro" id="IPR000873">
    <property type="entry name" value="AMP-dep_synth/lig_dom"/>
</dbReference>
<comment type="subcellular location">
    <subcellularLocation>
        <location evidence="1">Peroxisome</location>
    </subcellularLocation>
</comment>
<accession>A0A131YK81</accession>
<evidence type="ECO:0000256" key="1">
    <source>
        <dbReference type="ARBA" id="ARBA00004275"/>
    </source>
</evidence>
<sequence>MTARIVDGVLQSPFTLDDYEGISAPQLIRDRLQRYADKVIAIDVDTHLTGAELLHRIRRSAAGFSREGVKKGTKVCCQLGNSLDNIVAAMGVVFAGGTLVMAKAAFVERELRYEIEDSKCEWILTDETNSSKASQVMEKISLKGFAVGEIPGFVNVLRFQTAGDESWPSEDEPVDTAEDIVVILYTSGSTGLPKGVEISHRAYVATFASFRRCGFMTEDDVYLAWNPLTHVSGFTLNIFAPCYGATTILREPSLPLDRFLDVVRTYGITALVGVPVKMQMFINEAKSSGRKLPHLEKMVFAGSTMSSSLVRDLCEMMTPSTLANLYGMTETFGLVSATKADEITVEHMGLPCAGSEVKVVDVNSGKLLEPFEHGEICVRSPNVMKGYHLRPEETAEVLDSDGWLRTGDLGYYDREGHLYMVERLKQLIKCMDTQLAPSELEEILLTHDAVAEVAVVGVPSAKYGEAPAACVVLNTSYAEPHDVIEEELKKLVAGQTAVYKYLYGGVIFLDSLPKAENGKVLKKKLLAMFANKAIV</sequence>
<reference evidence="5" key="1">
    <citation type="journal article" date="2016" name="Ticks Tick Borne Dis.">
        <title>De novo assembly and annotation of the salivary gland transcriptome of Rhipicephalus appendiculatus male and female ticks during blood feeding.</title>
        <authorList>
            <person name="de Castro M.H."/>
            <person name="de Klerk D."/>
            <person name="Pienaar R."/>
            <person name="Latif A.A."/>
            <person name="Rees D.J."/>
            <person name="Mans B.J."/>
        </authorList>
    </citation>
    <scope>NUCLEOTIDE SEQUENCE</scope>
    <source>
        <tissue evidence="5">Salivary glands</tissue>
    </source>
</reference>
<dbReference type="InterPro" id="IPR045851">
    <property type="entry name" value="AMP-bd_C_sf"/>
</dbReference>
<dbReference type="SUPFAM" id="SSF56801">
    <property type="entry name" value="Acetyl-CoA synthetase-like"/>
    <property type="match status" value="1"/>
</dbReference>
<proteinExistence type="predicted"/>
<dbReference type="Gene3D" id="3.30.300.30">
    <property type="match status" value="1"/>
</dbReference>
<dbReference type="InterPro" id="IPR020845">
    <property type="entry name" value="AMP-binding_CS"/>
</dbReference>
<protein>
    <submittedName>
        <fullName evidence="5">Acyl coa synthetase</fullName>
    </submittedName>
</protein>
<dbReference type="GO" id="GO:0005777">
    <property type="term" value="C:peroxisome"/>
    <property type="evidence" value="ECO:0007669"/>
    <property type="project" value="UniProtKB-SubCell"/>
</dbReference>
<dbReference type="GO" id="GO:0016405">
    <property type="term" value="F:CoA-ligase activity"/>
    <property type="evidence" value="ECO:0007669"/>
    <property type="project" value="TreeGrafter"/>
</dbReference>
<feature type="domain" description="AMP-dependent synthetase/ligase" evidence="3">
    <location>
        <begin position="30"/>
        <end position="388"/>
    </location>
</feature>
<dbReference type="PANTHER" id="PTHR24096:SF422">
    <property type="entry name" value="BCDNA.GH02901"/>
    <property type="match status" value="1"/>
</dbReference>
<dbReference type="Pfam" id="PF00501">
    <property type="entry name" value="AMP-binding"/>
    <property type="match status" value="1"/>
</dbReference>
<evidence type="ECO:0000313" key="5">
    <source>
        <dbReference type="EMBL" id="JAP79709.1"/>
    </source>
</evidence>
<evidence type="ECO:0000259" key="4">
    <source>
        <dbReference type="Pfam" id="PF13193"/>
    </source>
</evidence>
<keyword evidence="2" id="KW-0576">Peroxisome</keyword>
<evidence type="ECO:0000259" key="3">
    <source>
        <dbReference type="Pfam" id="PF00501"/>
    </source>
</evidence>
<name>A0A131YK81_RHIAP</name>
<dbReference type="PROSITE" id="PS00455">
    <property type="entry name" value="AMP_BINDING"/>
    <property type="match status" value="1"/>
</dbReference>
<dbReference type="Gene3D" id="3.40.50.12780">
    <property type="entry name" value="N-terminal domain of ligase-like"/>
    <property type="match status" value="1"/>
</dbReference>
<dbReference type="InterPro" id="IPR042099">
    <property type="entry name" value="ANL_N_sf"/>
</dbReference>
<dbReference type="InterPro" id="IPR025110">
    <property type="entry name" value="AMP-bd_C"/>
</dbReference>
<feature type="domain" description="AMP-binding enzyme C-terminal" evidence="4">
    <location>
        <begin position="439"/>
        <end position="519"/>
    </location>
</feature>
<dbReference type="PANTHER" id="PTHR24096">
    <property type="entry name" value="LONG-CHAIN-FATTY-ACID--COA LIGASE"/>
    <property type="match status" value="1"/>
</dbReference>
<evidence type="ECO:0000256" key="2">
    <source>
        <dbReference type="ARBA" id="ARBA00023140"/>
    </source>
</evidence>
<dbReference type="AlphaFoldDB" id="A0A131YK81"/>
<dbReference type="EMBL" id="GEDV01008848">
    <property type="protein sequence ID" value="JAP79709.1"/>
    <property type="molecule type" value="Transcribed_RNA"/>
</dbReference>
<organism evidence="5">
    <name type="scientific">Rhipicephalus appendiculatus</name>
    <name type="common">Brown ear tick</name>
    <dbReference type="NCBI Taxonomy" id="34631"/>
    <lineage>
        <taxon>Eukaryota</taxon>
        <taxon>Metazoa</taxon>
        <taxon>Ecdysozoa</taxon>
        <taxon>Arthropoda</taxon>
        <taxon>Chelicerata</taxon>
        <taxon>Arachnida</taxon>
        <taxon>Acari</taxon>
        <taxon>Parasitiformes</taxon>
        <taxon>Ixodida</taxon>
        <taxon>Ixodoidea</taxon>
        <taxon>Ixodidae</taxon>
        <taxon>Rhipicephalinae</taxon>
        <taxon>Rhipicephalus</taxon>
        <taxon>Rhipicephalus</taxon>
    </lineage>
</organism>
<dbReference type="Pfam" id="PF13193">
    <property type="entry name" value="AMP-binding_C"/>
    <property type="match status" value="1"/>
</dbReference>